<dbReference type="KEGG" id="ccot:CCAX7_17510"/>
<gene>
    <name evidence="1" type="ORF">CCAX7_17510</name>
</gene>
<evidence type="ECO:0000313" key="1">
    <source>
        <dbReference type="EMBL" id="BDI29700.1"/>
    </source>
</evidence>
<proteinExistence type="predicted"/>
<sequence>MDFAQIAQILSSSPEADQQQRGLLQEVMNVLSSRGVDPGAVAQQAGVPSANPSHLPHQDLIALTQHLLQQHPEIVQQVAQRFPAAQSILGMLGGQAGEDVLGGLLGRL</sequence>
<accession>A0A402D3Y6</accession>
<name>A0A402D3Y6_9BACT</name>
<protein>
    <submittedName>
        <fullName evidence="1">Uncharacterized protein</fullName>
    </submittedName>
</protein>
<evidence type="ECO:0000313" key="2">
    <source>
        <dbReference type="Proteomes" id="UP000287394"/>
    </source>
</evidence>
<keyword evidence="2" id="KW-1185">Reference proteome</keyword>
<dbReference type="RefSeq" id="WP_119324201.1">
    <property type="nucleotide sequence ID" value="NZ_AP025739.1"/>
</dbReference>
<reference evidence="1 2" key="1">
    <citation type="journal article" date="2019" name="Int. J. Syst. Evol. Microbiol.">
        <title>Capsulimonas corticalis gen. nov., sp. nov., an aerobic capsulated bacterium, of a novel bacterial order, Capsulimonadales ord. nov., of the class Armatimonadia of the phylum Armatimonadetes.</title>
        <authorList>
            <person name="Li J."/>
            <person name="Kudo C."/>
            <person name="Tonouchi A."/>
        </authorList>
    </citation>
    <scope>NUCLEOTIDE SEQUENCE [LARGE SCALE GENOMIC DNA]</scope>
    <source>
        <strain evidence="1 2">AX-7</strain>
    </source>
</reference>
<dbReference type="Proteomes" id="UP000287394">
    <property type="component" value="Chromosome"/>
</dbReference>
<dbReference type="EMBL" id="AP025739">
    <property type="protein sequence ID" value="BDI29700.1"/>
    <property type="molecule type" value="Genomic_DNA"/>
</dbReference>
<dbReference type="AlphaFoldDB" id="A0A402D3Y6"/>
<organism evidence="1 2">
    <name type="scientific">Capsulimonas corticalis</name>
    <dbReference type="NCBI Taxonomy" id="2219043"/>
    <lineage>
        <taxon>Bacteria</taxon>
        <taxon>Bacillati</taxon>
        <taxon>Armatimonadota</taxon>
        <taxon>Armatimonadia</taxon>
        <taxon>Capsulimonadales</taxon>
        <taxon>Capsulimonadaceae</taxon>
        <taxon>Capsulimonas</taxon>
    </lineage>
</organism>